<feature type="region of interest" description="Disordered" evidence="1">
    <location>
        <begin position="1"/>
        <end position="33"/>
    </location>
</feature>
<dbReference type="AlphaFoldDB" id="A0A0K9PGG1"/>
<keyword evidence="3" id="KW-1185">Reference proteome</keyword>
<reference evidence="3" key="1">
    <citation type="journal article" date="2016" name="Nature">
        <title>The genome of the seagrass Zostera marina reveals angiosperm adaptation to the sea.</title>
        <authorList>
            <person name="Olsen J.L."/>
            <person name="Rouze P."/>
            <person name="Verhelst B."/>
            <person name="Lin Y.-C."/>
            <person name="Bayer T."/>
            <person name="Collen J."/>
            <person name="Dattolo E."/>
            <person name="De Paoli E."/>
            <person name="Dittami S."/>
            <person name="Maumus F."/>
            <person name="Michel G."/>
            <person name="Kersting A."/>
            <person name="Lauritano C."/>
            <person name="Lohaus R."/>
            <person name="Toepel M."/>
            <person name="Tonon T."/>
            <person name="Vanneste K."/>
            <person name="Amirebrahimi M."/>
            <person name="Brakel J."/>
            <person name="Bostroem C."/>
            <person name="Chovatia M."/>
            <person name="Grimwood J."/>
            <person name="Jenkins J.W."/>
            <person name="Jueterbock A."/>
            <person name="Mraz A."/>
            <person name="Stam W.T."/>
            <person name="Tice H."/>
            <person name="Bornberg-Bauer E."/>
            <person name="Green P.J."/>
            <person name="Pearson G.A."/>
            <person name="Procaccini G."/>
            <person name="Duarte C.M."/>
            <person name="Schmutz J."/>
            <person name="Reusch T.B.H."/>
            <person name="Van de Peer Y."/>
        </authorList>
    </citation>
    <scope>NUCLEOTIDE SEQUENCE [LARGE SCALE GENOMIC DNA]</scope>
    <source>
        <strain evidence="3">cv. Finnish</strain>
    </source>
</reference>
<feature type="compositionally biased region" description="Polar residues" evidence="1">
    <location>
        <begin position="1"/>
        <end position="10"/>
    </location>
</feature>
<dbReference type="EMBL" id="LFYR01000915">
    <property type="protein sequence ID" value="KMZ67305.1"/>
    <property type="molecule type" value="Genomic_DNA"/>
</dbReference>
<organism evidence="2 3">
    <name type="scientific">Zostera marina</name>
    <name type="common">Eelgrass</name>
    <dbReference type="NCBI Taxonomy" id="29655"/>
    <lineage>
        <taxon>Eukaryota</taxon>
        <taxon>Viridiplantae</taxon>
        <taxon>Streptophyta</taxon>
        <taxon>Embryophyta</taxon>
        <taxon>Tracheophyta</taxon>
        <taxon>Spermatophyta</taxon>
        <taxon>Magnoliopsida</taxon>
        <taxon>Liliopsida</taxon>
        <taxon>Zosteraceae</taxon>
        <taxon>Zostera</taxon>
    </lineage>
</organism>
<name>A0A0K9PGG1_ZOSMR</name>
<evidence type="ECO:0000313" key="2">
    <source>
        <dbReference type="EMBL" id="KMZ67305.1"/>
    </source>
</evidence>
<evidence type="ECO:0000313" key="3">
    <source>
        <dbReference type="Proteomes" id="UP000036987"/>
    </source>
</evidence>
<protein>
    <submittedName>
        <fullName evidence="2">Uncharacterized protein</fullName>
    </submittedName>
</protein>
<proteinExistence type="predicted"/>
<accession>A0A0K9PGG1</accession>
<evidence type="ECO:0000256" key="1">
    <source>
        <dbReference type="SAM" id="MobiDB-lite"/>
    </source>
</evidence>
<gene>
    <name evidence="2" type="ORF">ZOSMA_26G00540</name>
</gene>
<comment type="caution">
    <text evidence="2">The sequence shown here is derived from an EMBL/GenBank/DDBJ whole genome shotgun (WGS) entry which is preliminary data.</text>
</comment>
<dbReference type="Proteomes" id="UP000036987">
    <property type="component" value="Unassembled WGS sequence"/>
</dbReference>
<sequence>MFSNTPSNPNAPKDQESRNNVNETDASLVEGKSSNEEILARIISRFNPPPPMKDQLIGIDPQIGPMVGDTSAIQYPRNPPPAYSHEALVKMNSYLKSYSSDESFDSSVDSIADQMAESESIDGDIAMYSSDTRSTASSKLNPMDGILKIERGGCLSCLTVYTGPKDLNVKCSGCGGVLIWREVMFNIPSL</sequence>